<proteinExistence type="inferred from homology"/>
<evidence type="ECO:0000256" key="2">
    <source>
        <dbReference type="ARBA" id="ARBA00022723"/>
    </source>
</evidence>
<dbReference type="PROSITE" id="PS00523">
    <property type="entry name" value="SULFATASE_1"/>
    <property type="match status" value="1"/>
</dbReference>
<evidence type="ECO:0000256" key="4">
    <source>
        <dbReference type="ARBA" id="ARBA00022837"/>
    </source>
</evidence>
<dbReference type="InterPro" id="IPR000917">
    <property type="entry name" value="Sulfatase_N"/>
</dbReference>
<feature type="chain" id="PRO_5028805304" evidence="5">
    <location>
        <begin position="20"/>
        <end position="426"/>
    </location>
</feature>
<dbReference type="RefSeq" id="WP_168441969.1">
    <property type="nucleotide sequence ID" value="NZ_CAAHFG010000001.1"/>
</dbReference>
<dbReference type="CDD" id="cd16151">
    <property type="entry name" value="sulfatase_like"/>
    <property type="match status" value="1"/>
</dbReference>
<comment type="similarity">
    <text evidence="1">Belongs to the sulfatase family.</text>
</comment>
<evidence type="ECO:0000313" key="8">
    <source>
        <dbReference type="Proteomes" id="UP000366872"/>
    </source>
</evidence>
<keyword evidence="5" id="KW-0732">Signal</keyword>
<evidence type="ECO:0000259" key="6">
    <source>
        <dbReference type="Pfam" id="PF00884"/>
    </source>
</evidence>
<name>A0A6C2TXL9_PONDE</name>
<evidence type="ECO:0000256" key="3">
    <source>
        <dbReference type="ARBA" id="ARBA00022801"/>
    </source>
</evidence>
<feature type="domain" description="Sulfatase N-terminal" evidence="6">
    <location>
        <begin position="23"/>
        <end position="331"/>
    </location>
</feature>
<dbReference type="Gene3D" id="3.40.720.10">
    <property type="entry name" value="Alkaline Phosphatase, subunit A"/>
    <property type="match status" value="1"/>
</dbReference>
<evidence type="ECO:0000256" key="1">
    <source>
        <dbReference type="ARBA" id="ARBA00008779"/>
    </source>
</evidence>
<dbReference type="Proteomes" id="UP000366872">
    <property type="component" value="Unassembled WGS sequence"/>
</dbReference>
<dbReference type="InterPro" id="IPR050738">
    <property type="entry name" value="Sulfatase"/>
</dbReference>
<evidence type="ECO:0000313" key="7">
    <source>
        <dbReference type="EMBL" id="VGO12390.1"/>
    </source>
</evidence>
<accession>A0A6C2TXL9</accession>
<evidence type="ECO:0000256" key="5">
    <source>
        <dbReference type="SAM" id="SignalP"/>
    </source>
</evidence>
<reference evidence="7 8" key="1">
    <citation type="submission" date="2019-04" db="EMBL/GenBank/DDBJ databases">
        <authorList>
            <person name="Van Vliet M D."/>
        </authorList>
    </citation>
    <scope>NUCLEOTIDE SEQUENCE [LARGE SCALE GENOMIC DNA]</scope>
    <source>
        <strain evidence="7 8">F1</strain>
    </source>
</reference>
<dbReference type="PANTHER" id="PTHR42693:SF53">
    <property type="entry name" value="ENDO-4-O-SULFATASE"/>
    <property type="match status" value="1"/>
</dbReference>
<keyword evidence="3" id="KW-0378">Hydrolase</keyword>
<dbReference type="PANTHER" id="PTHR42693">
    <property type="entry name" value="ARYLSULFATASE FAMILY MEMBER"/>
    <property type="match status" value="1"/>
</dbReference>
<feature type="signal peptide" evidence="5">
    <location>
        <begin position="1"/>
        <end position="19"/>
    </location>
</feature>
<dbReference type="EMBL" id="CAAHFG010000001">
    <property type="protein sequence ID" value="VGO12390.1"/>
    <property type="molecule type" value="Genomic_DNA"/>
</dbReference>
<keyword evidence="8" id="KW-1185">Reference proteome</keyword>
<dbReference type="GO" id="GO:0004065">
    <property type="term" value="F:arylsulfatase activity"/>
    <property type="evidence" value="ECO:0007669"/>
    <property type="project" value="TreeGrafter"/>
</dbReference>
<keyword evidence="4" id="KW-0106">Calcium</keyword>
<dbReference type="Pfam" id="PF00884">
    <property type="entry name" value="Sulfatase"/>
    <property type="match status" value="1"/>
</dbReference>
<sequence length="426" mass="47662">MMKFFTILCLAGICLSAGADGRKNIILIMADDMGYECVGAYGSTYSTPNLDRAAKAGVRFNHCYSTPLCTPSRVEIMTGKYNNRNYKAFGYLDPTQKTIGNLFRDAGYATCIAGKWQLGGGASAIDGFGFDEHCLWNMIEYYDPVQGKKIKGKVEPNKRLRYWEPALFQNGAWRDQKKEEYGADVCAEFMMDFMERNKDKPFLVYYPAILVHSPFPHTPDSPGTDQSEGQNFADMCAYTDKVVGRLEAKLRELGLYEDTVVLFTGDNGTHGRMRTPMQDGTVIKGGKGSMTDGGTHAPLIVWGGGIEAQEPSEALIDFTDMLPTITDLAGVELPAGFETDGQSFKPVLAGEKKDVRDTIYCYYNPRWGKASEKIWARDKEYKLYSDGRFYHVPTDVLEENPIQQVTEKHIATIKKLQDVLDLNVRN</sequence>
<protein>
    <submittedName>
        <fullName evidence="7">Arylsulfatase</fullName>
    </submittedName>
</protein>
<dbReference type="InterPro" id="IPR017850">
    <property type="entry name" value="Alkaline_phosphatase_core_sf"/>
</dbReference>
<dbReference type="AlphaFoldDB" id="A0A6C2TXL9"/>
<keyword evidence="2" id="KW-0479">Metal-binding</keyword>
<gene>
    <name evidence="7" type="primary">atsA_43</name>
    <name evidence="7" type="ORF">PDESU_00942</name>
</gene>
<organism evidence="7 8">
    <name type="scientific">Pontiella desulfatans</name>
    <dbReference type="NCBI Taxonomy" id="2750659"/>
    <lineage>
        <taxon>Bacteria</taxon>
        <taxon>Pseudomonadati</taxon>
        <taxon>Kiritimatiellota</taxon>
        <taxon>Kiritimatiellia</taxon>
        <taxon>Kiritimatiellales</taxon>
        <taxon>Pontiellaceae</taxon>
        <taxon>Pontiella</taxon>
    </lineage>
</organism>
<dbReference type="GO" id="GO:0046872">
    <property type="term" value="F:metal ion binding"/>
    <property type="evidence" value="ECO:0007669"/>
    <property type="project" value="UniProtKB-KW"/>
</dbReference>
<dbReference type="InterPro" id="IPR024607">
    <property type="entry name" value="Sulfatase_CS"/>
</dbReference>
<dbReference type="SUPFAM" id="SSF53649">
    <property type="entry name" value="Alkaline phosphatase-like"/>
    <property type="match status" value="1"/>
</dbReference>